<dbReference type="GO" id="GO:0003700">
    <property type="term" value="F:DNA-binding transcription factor activity"/>
    <property type="evidence" value="ECO:0007669"/>
    <property type="project" value="InterPro"/>
</dbReference>
<evidence type="ECO:0000313" key="3">
    <source>
        <dbReference type="EMBL" id="KAJ4258247.1"/>
    </source>
</evidence>
<protein>
    <recommendedName>
        <fullName evidence="2">Xylanolytic transcriptional activator regulatory domain-containing protein</fullName>
    </recommendedName>
</protein>
<dbReference type="Pfam" id="PF04082">
    <property type="entry name" value="Fungal_trans"/>
    <property type="match status" value="1"/>
</dbReference>
<comment type="caution">
    <text evidence="3">The sequence shown here is derived from an EMBL/GenBank/DDBJ whole genome shotgun (WGS) entry which is preliminary data.</text>
</comment>
<dbReference type="GO" id="GO:0006351">
    <property type="term" value="P:DNA-templated transcription"/>
    <property type="evidence" value="ECO:0007669"/>
    <property type="project" value="InterPro"/>
</dbReference>
<organism evidence="3 4">
    <name type="scientific">Fusarium torreyae</name>
    <dbReference type="NCBI Taxonomy" id="1237075"/>
    <lineage>
        <taxon>Eukaryota</taxon>
        <taxon>Fungi</taxon>
        <taxon>Dikarya</taxon>
        <taxon>Ascomycota</taxon>
        <taxon>Pezizomycotina</taxon>
        <taxon>Sordariomycetes</taxon>
        <taxon>Hypocreomycetidae</taxon>
        <taxon>Hypocreales</taxon>
        <taxon>Nectriaceae</taxon>
        <taxon>Fusarium</taxon>
    </lineage>
</organism>
<gene>
    <name evidence="3" type="ORF">NW762_008396</name>
</gene>
<dbReference type="AlphaFoldDB" id="A0A9W8VD37"/>
<sequence>MCRALGYNRLLHNSARPDPLFSRKSMLFWSVYTLDRNTSLRLGRAPALQDYDISTPMLTPDDNAPPATVTMINFWVECGRVQGKISTQLYGPEASSLGADERARLAESLADELEEIHQRKAKADFNRRRDEMNVDFMIHGDDVMHYSNLTLALYAIPVNHPHRFRALEAARKCLTLSRDVSRNHLHNVHAWKVYCHWVLLHTPLTPFIGIFCNTITNPQESQQDLNLLEDFVSSIQPARRLSEGIERYYQLCSIFVQVAQAYVRAHTAQYCLGNKSGRDVLTSYNLQPIIGEFDQHLAALGFTGLESGLDLDETQGDGIAPRIFVDTDPNFHLFEMTNLLDRYSGSLSLQGLLEQDLLQLDNAGFGSFDDQSHGI</sequence>
<dbReference type="SMART" id="SM00906">
    <property type="entry name" value="Fungal_trans"/>
    <property type="match status" value="1"/>
</dbReference>
<evidence type="ECO:0000256" key="1">
    <source>
        <dbReference type="ARBA" id="ARBA00023242"/>
    </source>
</evidence>
<feature type="domain" description="Xylanolytic transcriptional activator regulatory" evidence="2">
    <location>
        <begin position="1"/>
        <end position="64"/>
    </location>
</feature>
<dbReference type="EMBL" id="JAOQAZ010000016">
    <property type="protein sequence ID" value="KAJ4258247.1"/>
    <property type="molecule type" value="Genomic_DNA"/>
</dbReference>
<evidence type="ECO:0000259" key="2">
    <source>
        <dbReference type="SMART" id="SM00906"/>
    </source>
</evidence>
<dbReference type="GO" id="GO:0008270">
    <property type="term" value="F:zinc ion binding"/>
    <property type="evidence" value="ECO:0007669"/>
    <property type="project" value="InterPro"/>
</dbReference>
<keyword evidence="1" id="KW-0539">Nucleus</keyword>
<proteinExistence type="predicted"/>
<dbReference type="GO" id="GO:0003677">
    <property type="term" value="F:DNA binding"/>
    <property type="evidence" value="ECO:0007669"/>
    <property type="project" value="InterPro"/>
</dbReference>
<dbReference type="CDD" id="cd12148">
    <property type="entry name" value="fungal_TF_MHR"/>
    <property type="match status" value="1"/>
</dbReference>
<evidence type="ECO:0000313" key="4">
    <source>
        <dbReference type="Proteomes" id="UP001152049"/>
    </source>
</evidence>
<name>A0A9W8VD37_9HYPO</name>
<reference evidence="3" key="1">
    <citation type="submission" date="2022-09" db="EMBL/GenBank/DDBJ databases">
        <title>Fusarium specimens isolated from Avocado Roots.</title>
        <authorList>
            <person name="Stajich J."/>
            <person name="Roper C."/>
            <person name="Heimlech-Rivalta G."/>
        </authorList>
    </citation>
    <scope>NUCLEOTIDE SEQUENCE</scope>
    <source>
        <strain evidence="3">CF00136</strain>
    </source>
</reference>
<accession>A0A9W8VD37</accession>
<dbReference type="InterPro" id="IPR007219">
    <property type="entry name" value="XnlR_reg_dom"/>
</dbReference>
<dbReference type="OrthoDB" id="103819at2759"/>
<dbReference type="Proteomes" id="UP001152049">
    <property type="component" value="Unassembled WGS sequence"/>
</dbReference>
<keyword evidence="4" id="KW-1185">Reference proteome</keyword>
<dbReference type="InterPro" id="IPR050987">
    <property type="entry name" value="AtrR-like"/>
</dbReference>
<dbReference type="PANTHER" id="PTHR46910:SF5">
    <property type="entry name" value="ZN(II)2CYS6 TRANSCRIPTION FACTOR (EUROFUNG)"/>
    <property type="match status" value="1"/>
</dbReference>
<dbReference type="PANTHER" id="PTHR46910">
    <property type="entry name" value="TRANSCRIPTION FACTOR PDR1"/>
    <property type="match status" value="1"/>
</dbReference>